<keyword evidence="3" id="KW-1185">Reference proteome</keyword>
<dbReference type="AlphaFoldDB" id="A0A2J8AEU9"/>
<dbReference type="OrthoDB" id="1103805at2759"/>
<organism evidence="2 3">
    <name type="scientific">Tetrabaena socialis</name>
    <dbReference type="NCBI Taxonomy" id="47790"/>
    <lineage>
        <taxon>Eukaryota</taxon>
        <taxon>Viridiplantae</taxon>
        <taxon>Chlorophyta</taxon>
        <taxon>core chlorophytes</taxon>
        <taxon>Chlorophyceae</taxon>
        <taxon>CS clade</taxon>
        <taxon>Chlamydomonadales</taxon>
        <taxon>Tetrabaenaceae</taxon>
        <taxon>Tetrabaena</taxon>
    </lineage>
</organism>
<feature type="non-terminal residue" evidence="2">
    <location>
        <position position="1"/>
    </location>
</feature>
<dbReference type="GO" id="GO:0005524">
    <property type="term" value="F:ATP binding"/>
    <property type="evidence" value="ECO:0007669"/>
    <property type="project" value="InterPro"/>
</dbReference>
<accession>A0A2J8AEU9</accession>
<dbReference type="InterPro" id="IPR001245">
    <property type="entry name" value="Ser-Thr/Tyr_kinase_cat_dom"/>
</dbReference>
<dbReference type="EMBL" id="PGGS01000039">
    <property type="protein sequence ID" value="PNH11047.1"/>
    <property type="molecule type" value="Genomic_DNA"/>
</dbReference>
<dbReference type="Gene3D" id="1.10.510.10">
    <property type="entry name" value="Transferase(Phosphotransferase) domain 1"/>
    <property type="match status" value="1"/>
</dbReference>
<dbReference type="GO" id="GO:0004672">
    <property type="term" value="F:protein kinase activity"/>
    <property type="evidence" value="ECO:0007669"/>
    <property type="project" value="InterPro"/>
</dbReference>
<evidence type="ECO:0000313" key="3">
    <source>
        <dbReference type="Proteomes" id="UP000236333"/>
    </source>
</evidence>
<name>A0A2J8AEU9_9CHLO</name>
<dbReference type="Proteomes" id="UP000236333">
    <property type="component" value="Unassembled WGS sequence"/>
</dbReference>
<feature type="domain" description="Protein kinase" evidence="1">
    <location>
        <begin position="1"/>
        <end position="76"/>
    </location>
</feature>
<sequence>GTLSHVAPELLLHGHTSRHVDTYAFGILLHELFTGRRAYIGVPKALLPHQGGDSPYMGLPYGCLMIVDSAWNLGRM</sequence>
<evidence type="ECO:0000313" key="2">
    <source>
        <dbReference type="EMBL" id="PNH11047.1"/>
    </source>
</evidence>
<dbReference type="SUPFAM" id="SSF56112">
    <property type="entry name" value="Protein kinase-like (PK-like)"/>
    <property type="match status" value="1"/>
</dbReference>
<reference evidence="2 3" key="1">
    <citation type="journal article" date="2017" name="Mol. Biol. Evol.">
        <title>The 4-celled Tetrabaena socialis nuclear genome reveals the essential components for genetic control of cell number at the origin of multicellularity in the volvocine lineage.</title>
        <authorList>
            <person name="Featherston J."/>
            <person name="Arakaki Y."/>
            <person name="Hanschen E.R."/>
            <person name="Ferris P.J."/>
            <person name="Michod R.E."/>
            <person name="Olson B.J.S.C."/>
            <person name="Nozaki H."/>
            <person name="Durand P.M."/>
        </authorList>
    </citation>
    <scope>NUCLEOTIDE SEQUENCE [LARGE SCALE GENOMIC DNA]</scope>
    <source>
        <strain evidence="2 3">NIES-571</strain>
    </source>
</reference>
<dbReference type="PROSITE" id="PS50011">
    <property type="entry name" value="PROTEIN_KINASE_DOM"/>
    <property type="match status" value="1"/>
</dbReference>
<dbReference type="InterPro" id="IPR011009">
    <property type="entry name" value="Kinase-like_dom_sf"/>
</dbReference>
<gene>
    <name evidence="2" type="ORF">TSOC_002128</name>
</gene>
<protein>
    <recommendedName>
        <fullName evidence="1">Protein kinase domain-containing protein</fullName>
    </recommendedName>
</protein>
<proteinExistence type="predicted"/>
<comment type="caution">
    <text evidence="2">The sequence shown here is derived from an EMBL/GenBank/DDBJ whole genome shotgun (WGS) entry which is preliminary data.</text>
</comment>
<dbReference type="Pfam" id="PF07714">
    <property type="entry name" value="PK_Tyr_Ser-Thr"/>
    <property type="match status" value="1"/>
</dbReference>
<evidence type="ECO:0000259" key="1">
    <source>
        <dbReference type="PROSITE" id="PS50011"/>
    </source>
</evidence>
<dbReference type="InterPro" id="IPR000719">
    <property type="entry name" value="Prot_kinase_dom"/>
</dbReference>